<dbReference type="PANTHER" id="PTHR35586:SF1">
    <property type="entry name" value="SLL1691 PROTEIN"/>
    <property type="match status" value="1"/>
</dbReference>
<sequence length="342" mass="39111">MSESKSGNIDHDRLFKELLSTFFWEFLELFLPETAAYVDRESITFLPQEVFIDVTSGEKREVDLLARAKFLGKDSCFLIHTEAQSFSQAGFARRIFHYFARLDEKYALPVYPIAVFSFDAPQRPEPEQYLVEFPDKKVLDFNYTAIQLNRLNWRDFLRQPNPVAAALMAKMNIESADRPKVKAECLRLLATLRLDPARVQLISGFVDTYLRLNEAENTAFEAELSQMGLVEEEQVMEIITSWMEVGMQRGLETGLQQGLETGLQQGLETGLQQGLETGLQQGLQRETSLILRQIQRRLGGLNPELTSRIRQLPIEVLEALGEALLDFQTEADLVNWLQQNQG</sequence>
<dbReference type="PANTHER" id="PTHR35586">
    <property type="entry name" value="SLL1691 PROTEIN"/>
    <property type="match status" value="1"/>
</dbReference>
<evidence type="ECO:0000313" key="2">
    <source>
        <dbReference type="EMBL" id="HGG03398.1"/>
    </source>
</evidence>
<feature type="domain" description="DUF4351" evidence="1">
    <location>
        <begin position="282"/>
        <end position="337"/>
    </location>
</feature>
<dbReference type="InterPro" id="IPR025587">
    <property type="entry name" value="DUF4351"/>
</dbReference>
<dbReference type="AlphaFoldDB" id="A0A7C3VQ61"/>
<name>A0A7C3VQ61_9CYAN</name>
<comment type="caution">
    <text evidence="2">The sequence shown here is derived from an EMBL/GenBank/DDBJ whole genome shotgun (WGS) entry which is preliminary data.</text>
</comment>
<dbReference type="EMBL" id="DSPX01000233">
    <property type="protein sequence ID" value="HGG03398.1"/>
    <property type="molecule type" value="Genomic_DNA"/>
</dbReference>
<organism evidence="2">
    <name type="scientific">Planktothricoides sp. SpSt-374</name>
    <dbReference type="NCBI Taxonomy" id="2282167"/>
    <lineage>
        <taxon>Bacteria</taxon>
        <taxon>Bacillati</taxon>
        <taxon>Cyanobacteriota</taxon>
        <taxon>Cyanophyceae</taxon>
        <taxon>Oscillatoriophycideae</taxon>
        <taxon>Oscillatoriales</taxon>
        <taxon>Oscillatoriaceae</taxon>
        <taxon>Planktothricoides</taxon>
    </lineage>
</organism>
<proteinExistence type="predicted"/>
<protein>
    <submittedName>
        <fullName evidence="2">DUF4351 domain-containing protein</fullName>
    </submittedName>
</protein>
<reference evidence="2" key="1">
    <citation type="journal article" date="2020" name="mSystems">
        <title>Genome- and Community-Level Interaction Insights into Carbon Utilization and Element Cycling Functions of Hydrothermarchaeota in Hydrothermal Sediment.</title>
        <authorList>
            <person name="Zhou Z."/>
            <person name="Liu Y."/>
            <person name="Xu W."/>
            <person name="Pan J."/>
            <person name="Luo Z.H."/>
            <person name="Li M."/>
        </authorList>
    </citation>
    <scope>NUCLEOTIDE SEQUENCE [LARGE SCALE GENOMIC DNA]</scope>
    <source>
        <strain evidence="2">SpSt-374</strain>
    </source>
</reference>
<accession>A0A7C3VQ61</accession>
<gene>
    <name evidence="2" type="ORF">ENR15_22855</name>
</gene>
<evidence type="ECO:0000259" key="1">
    <source>
        <dbReference type="Pfam" id="PF14261"/>
    </source>
</evidence>
<dbReference type="Pfam" id="PF14261">
    <property type="entry name" value="DUF4351"/>
    <property type="match status" value="1"/>
</dbReference>